<sequence>MARFKERLSPSQFTGHGPWALASYGLATLGALVVGILQFRHGIVHLLDTVTYWSGTEATTNGHPFTTNLAPSFSNFSAIEFLERSGRLPFVDFPVGYPLVAGTIGIVIGSHHAMELLCVIALIGVAIAFIAGAHQLKESKITSIALGATGILITMSPAMRLVTQGALSEPLFCAVALWLVIALAKFRSGGKWTPVVALSIAAGLLRFIGAPLAVLAGWERYQKTGRKLSSFIWTMAMIAPAALNILLASAAGGGHNAGWRGLGRIDIEVFVRSIGGWFDAKQGDLRRTYFTNEGPSWWSWLVAIAWLAIIILALYSIVRRRQFLTATAELALGAAAIISAGLVAGMMGFDALVIADNRLMLPTGILTLAAVVWSTHDFVSKQQSMRLTQSIASAMVALILFALFAVRPWNISESFSDRSELKPYSIAALQSGAKIIITNDADAVHWDTGLPAAYAPLPVKALTGEAQDVTALYEALPCALLQHNGVVALSDAVTFSGADIGLLTQQVDSGRLTLEEFDGASVYFPSNTACD</sequence>
<protein>
    <submittedName>
        <fullName evidence="2">Unannotated protein</fullName>
    </submittedName>
</protein>
<evidence type="ECO:0000313" key="4">
    <source>
        <dbReference type="EMBL" id="CAB4799502.1"/>
    </source>
</evidence>
<evidence type="ECO:0000256" key="1">
    <source>
        <dbReference type="SAM" id="Phobius"/>
    </source>
</evidence>
<dbReference type="EMBL" id="CAFBPS010000053">
    <property type="protein sequence ID" value="CAB5029636.1"/>
    <property type="molecule type" value="Genomic_DNA"/>
</dbReference>
<gene>
    <name evidence="2" type="ORF">UFOPK2658_00672</name>
    <name evidence="3" type="ORF">UFOPK2880_00485</name>
    <name evidence="4" type="ORF">UFOPK3004_00586</name>
    <name evidence="5" type="ORF">UFOPK3304_01217</name>
    <name evidence="6" type="ORF">UFOPK3494_01066</name>
    <name evidence="7" type="ORF">UFOPK4134_00846</name>
</gene>
<accession>A0A6J6QY05</accession>
<keyword evidence="1" id="KW-0472">Membrane</keyword>
<feature type="transmembrane region" description="Helical" evidence="1">
    <location>
        <begin position="90"/>
        <end position="109"/>
    </location>
</feature>
<feature type="transmembrane region" description="Helical" evidence="1">
    <location>
        <begin position="196"/>
        <end position="218"/>
    </location>
</feature>
<dbReference type="EMBL" id="CAFBLJ010000065">
    <property type="protein sequence ID" value="CAB4874970.1"/>
    <property type="molecule type" value="Genomic_DNA"/>
</dbReference>
<dbReference type="EMBL" id="CAEZZP010000018">
    <property type="protein sequence ID" value="CAB4765872.1"/>
    <property type="molecule type" value="Genomic_DNA"/>
</dbReference>
<feature type="transmembrane region" description="Helical" evidence="1">
    <location>
        <begin position="297"/>
        <end position="318"/>
    </location>
</feature>
<evidence type="ECO:0000313" key="7">
    <source>
        <dbReference type="EMBL" id="CAB5029636.1"/>
    </source>
</evidence>
<dbReference type="EMBL" id="CAEZYH010000019">
    <property type="protein sequence ID" value="CAB4715652.1"/>
    <property type="molecule type" value="Genomic_DNA"/>
</dbReference>
<feature type="transmembrane region" description="Helical" evidence="1">
    <location>
        <begin position="116"/>
        <end position="135"/>
    </location>
</feature>
<feature type="transmembrane region" description="Helical" evidence="1">
    <location>
        <begin position="359"/>
        <end position="379"/>
    </location>
</feature>
<feature type="transmembrane region" description="Helical" evidence="1">
    <location>
        <begin position="166"/>
        <end position="184"/>
    </location>
</feature>
<evidence type="ECO:0000313" key="6">
    <source>
        <dbReference type="EMBL" id="CAB4903478.1"/>
    </source>
</evidence>
<reference evidence="2" key="1">
    <citation type="submission" date="2020-05" db="EMBL/GenBank/DDBJ databases">
        <authorList>
            <person name="Chiriac C."/>
            <person name="Salcher M."/>
            <person name="Ghai R."/>
            <person name="Kavagutti S V."/>
        </authorList>
    </citation>
    <scope>NUCLEOTIDE SEQUENCE</scope>
</reference>
<dbReference type="AlphaFoldDB" id="A0A6J6QY05"/>
<keyword evidence="1" id="KW-0812">Transmembrane</keyword>
<feature type="transmembrane region" description="Helical" evidence="1">
    <location>
        <begin position="330"/>
        <end position="353"/>
    </location>
</feature>
<organism evidence="2">
    <name type="scientific">freshwater metagenome</name>
    <dbReference type="NCBI Taxonomy" id="449393"/>
    <lineage>
        <taxon>unclassified sequences</taxon>
        <taxon>metagenomes</taxon>
        <taxon>ecological metagenomes</taxon>
    </lineage>
</organism>
<evidence type="ECO:0000313" key="5">
    <source>
        <dbReference type="EMBL" id="CAB4874970.1"/>
    </source>
</evidence>
<feature type="transmembrane region" description="Helical" evidence="1">
    <location>
        <begin position="21"/>
        <end position="39"/>
    </location>
</feature>
<proteinExistence type="predicted"/>
<keyword evidence="1" id="KW-1133">Transmembrane helix</keyword>
<dbReference type="EMBL" id="CAFAAL010000035">
    <property type="protein sequence ID" value="CAB4799502.1"/>
    <property type="molecule type" value="Genomic_DNA"/>
</dbReference>
<evidence type="ECO:0000313" key="3">
    <source>
        <dbReference type="EMBL" id="CAB4765872.1"/>
    </source>
</evidence>
<dbReference type="EMBL" id="CAFBMF010000066">
    <property type="protein sequence ID" value="CAB4903478.1"/>
    <property type="molecule type" value="Genomic_DNA"/>
</dbReference>
<feature type="transmembrane region" description="Helical" evidence="1">
    <location>
        <begin position="230"/>
        <end position="251"/>
    </location>
</feature>
<feature type="transmembrane region" description="Helical" evidence="1">
    <location>
        <begin position="141"/>
        <end position="159"/>
    </location>
</feature>
<name>A0A6J6QY05_9ZZZZ</name>
<evidence type="ECO:0000313" key="2">
    <source>
        <dbReference type="EMBL" id="CAB4715652.1"/>
    </source>
</evidence>
<feature type="transmembrane region" description="Helical" evidence="1">
    <location>
        <begin position="391"/>
        <end position="409"/>
    </location>
</feature>